<feature type="compositionally biased region" description="Pro residues" evidence="1">
    <location>
        <begin position="95"/>
        <end position="104"/>
    </location>
</feature>
<dbReference type="RefSeq" id="XP_001728938.1">
    <property type="nucleotide sequence ID" value="XM_001728886.1"/>
</dbReference>
<keyword evidence="4" id="KW-1185">Reference proteome</keyword>
<evidence type="ECO:0000313" key="3">
    <source>
        <dbReference type="EMBL" id="EDP41724.1"/>
    </source>
</evidence>
<dbReference type="OrthoDB" id="306304at2759"/>
<feature type="region of interest" description="Disordered" evidence="1">
    <location>
        <begin position="71"/>
        <end position="153"/>
    </location>
</feature>
<dbReference type="STRING" id="425265.A8QBQ6"/>
<dbReference type="GeneID" id="5853244"/>
<dbReference type="PROSITE" id="PS51322">
    <property type="entry name" value="UEV"/>
    <property type="match status" value="1"/>
</dbReference>
<dbReference type="KEGG" id="mgl:MGL_3932"/>
<feature type="domain" description="UEV" evidence="2">
    <location>
        <begin position="1"/>
        <end position="62"/>
    </location>
</feature>
<feature type="compositionally biased region" description="Low complexity" evidence="1">
    <location>
        <begin position="138"/>
        <end position="149"/>
    </location>
</feature>
<dbReference type="InterPro" id="IPR052070">
    <property type="entry name" value="ESCRT-I_UEV_domain"/>
</dbReference>
<gene>
    <name evidence="3" type="ORF">MGL_3932</name>
</gene>
<evidence type="ECO:0000313" key="4">
    <source>
        <dbReference type="Proteomes" id="UP000008837"/>
    </source>
</evidence>
<protein>
    <recommendedName>
        <fullName evidence="2">UEV domain-containing protein</fullName>
    </recommendedName>
</protein>
<dbReference type="CDD" id="cd11685">
    <property type="entry name" value="UEV_TSG101-like"/>
    <property type="match status" value="1"/>
</dbReference>
<organism evidence="3 4">
    <name type="scientific">Malassezia globosa (strain ATCC MYA-4612 / CBS 7966)</name>
    <name type="common">Dandruff-associated fungus</name>
    <dbReference type="NCBI Taxonomy" id="425265"/>
    <lineage>
        <taxon>Eukaryota</taxon>
        <taxon>Fungi</taxon>
        <taxon>Dikarya</taxon>
        <taxon>Basidiomycota</taxon>
        <taxon>Ustilaginomycotina</taxon>
        <taxon>Malasseziomycetes</taxon>
        <taxon>Malasseziales</taxon>
        <taxon>Malasseziaceae</taxon>
        <taxon>Malassezia</taxon>
    </lineage>
</organism>
<dbReference type="GO" id="GO:0015031">
    <property type="term" value="P:protein transport"/>
    <property type="evidence" value="ECO:0007669"/>
    <property type="project" value="InterPro"/>
</dbReference>
<comment type="caution">
    <text evidence="3">The sequence shown here is derived from an EMBL/GenBank/DDBJ whole genome shotgun (WGS) entry which is preliminary data.</text>
</comment>
<dbReference type="Gene3D" id="3.10.110.10">
    <property type="entry name" value="Ubiquitin Conjugating Enzyme"/>
    <property type="match status" value="1"/>
</dbReference>
<dbReference type="Pfam" id="PF05743">
    <property type="entry name" value="UEV"/>
    <property type="match status" value="1"/>
</dbReference>
<feature type="compositionally biased region" description="Basic and acidic residues" evidence="1">
    <location>
        <begin position="116"/>
        <end position="128"/>
    </location>
</feature>
<dbReference type="InParanoid" id="A8QBQ6"/>
<accession>A8QBQ6</accession>
<sequence length="289" mass="31854">MVFVIPTQAMLIRSGSHTAHDGRVHVPYLDVWQRKIEGYSLIELVRECQAAFSIEPPVMAKPKQPLSVEASIAGRSQDASASPIRNVDSVSQKPAPVPSRPPKAIPNSTVSPPHPKRPERPEILEHLEPFGFTPGTLSNESASPSGSSSLRTDIASGEIEPSNIPAPQRPMNPALLELHAKVYAKVSSRVTEIFASHSQSKQRLHLLLEDLERGTPAIDDEIRRLRAVRDICLTNVHRLTTTIDAAKRCTAEMEMRPEPDVDRMLSATSLVENQYVIVSLREMANGHKL</sequence>
<dbReference type="Proteomes" id="UP000008837">
    <property type="component" value="Unassembled WGS sequence"/>
</dbReference>
<name>A8QBQ6_MALGO</name>
<reference evidence="3 4" key="1">
    <citation type="journal article" date="2007" name="Proc. Natl. Acad. Sci. U.S.A.">
        <title>Dandruff-associated Malassezia genomes reveal convergent and divergent virulence traits shared with plant and human fungal pathogens.</title>
        <authorList>
            <person name="Xu J."/>
            <person name="Saunders C.W."/>
            <person name="Hu P."/>
            <person name="Grant R.A."/>
            <person name="Boekhout T."/>
            <person name="Kuramae E.E."/>
            <person name="Kronstad J.W."/>
            <person name="Deangelis Y.M."/>
            <person name="Reeder N.L."/>
            <person name="Johnstone K.R."/>
            <person name="Leland M."/>
            <person name="Fieno A.M."/>
            <person name="Begley W.M."/>
            <person name="Sun Y."/>
            <person name="Lacey M.P."/>
            <person name="Chaudhary T."/>
            <person name="Keough T."/>
            <person name="Chu L."/>
            <person name="Sears R."/>
            <person name="Yuan B."/>
            <person name="Dawson T.L.Jr."/>
        </authorList>
    </citation>
    <scope>NUCLEOTIDE SEQUENCE [LARGE SCALE GENOMIC DNA]</scope>
    <source>
        <strain evidence="4">ATCC MYA-4612 / CBS 7966</strain>
    </source>
</reference>
<dbReference type="GO" id="GO:0000813">
    <property type="term" value="C:ESCRT I complex"/>
    <property type="evidence" value="ECO:0007669"/>
    <property type="project" value="TreeGrafter"/>
</dbReference>
<dbReference type="EMBL" id="AAYY01000016">
    <property type="protein sequence ID" value="EDP41724.1"/>
    <property type="molecule type" value="Genomic_DNA"/>
</dbReference>
<evidence type="ECO:0000259" key="2">
    <source>
        <dbReference type="PROSITE" id="PS51322"/>
    </source>
</evidence>
<dbReference type="VEuPathDB" id="FungiDB:MGL_3932"/>
<dbReference type="GO" id="GO:0043130">
    <property type="term" value="F:ubiquitin binding"/>
    <property type="evidence" value="ECO:0007669"/>
    <property type="project" value="TreeGrafter"/>
</dbReference>
<proteinExistence type="predicted"/>
<dbReference type="InterPro" id="IPR016135">
    <property type="entry name" value="UBQ-conjugating_enzyme/RWD"/>
</dbReference>
<dbReference type="InterPro" id="IPR008883">
    <property type="entry name" value="UEV_N"/>
</dbReference>
<evidence type="ECO:0000256" key="1">
    <source>
        <dbReference type="SAM" id="MobiDB-lite"/>
    </source>
</evidence>
<dbReference type="PANTHER" id="PTHR23306:SF3">
    <property type="entry name" value="TUMOR SUPPRESSOR PROTEIN 101"/>
    <property type="match status" value="1"/>
</dbReference>
<dbReference type="PANTHER" id="PTHR23306">
    <property type="entry name" value="TUMOR SUSCEPTIBILITY GENE 101 PROTEIN-RELATED"/>
    <property type="match status" value="1"/>
</dbReference>
<dbReference type="AlphaFoldDB" id="A8QBQ6"/>